<feature type="compositionally biased region" description="Basic and acidic residues" evidence="1">
    <location>
        <begin position="161"/>
        <end position="177"/>
    </location>
</feature>
<dbReference type="EMBL" id="GG663735">
    <property type="protein sequence ID" value="EEH60759.1"/>
    <property type="molecule type" value="Genomic_DNA"/>
</dbReference>
<reference evidence="2 3" key="1">
    <citation type="journal article" date="2009" name="Science">
        <title>Green evolution and dynamic adaptations revealed by genomes of the marine picoeukaryotes Micromonas.</title>
        <authorList>
            <person name="Worden A.Z."/>
            <person name="Lee J.H."/>
            <person name="Mock T."/>
            <person name="Rouze P."/>
            <person name="Simmons M.P."/>
            <person name="Aerts A.L."/>
            <person name="Allen A.E."/>
            <person name="Cuvelier M.L."/>
            <person name="Derelle E."/>
            <person name="Everett M.V."/>
            <person name="Foulon E."/>
            <person name="Grimwood J."/>
            <person name="Gundlach H."/>
            <person name="Henrissat B."/>
            <person name="Napoli C."/>
            <person name="McDonald S.M."/>
            <person name="Parker M.S."/>
            <person name="Rombauts S."/>
            <person name="Salamov A."/>
            <person name="Von Dassow P."/>
            <person name="Badger J.H."/>
            <person name="Coutinho P.M."/>
            <person name="Demir E."/>
            <person name="Dubchak I."/>
            <person name="Gentemann C."/>
            <person name="Eikrem W."/>
            <person name="Gready J.E."/>
            <person name="John U."/>
            <person name="Lanier W."/>
            <person name="Lindquist E.A."/>
            <person name="Lucas S."/>
            <person name="Mayer K.F."/>
            <person name="Moreau H."/>
            <person name="Not F."/>
            <person name="Otillar R."/>
            <person name="Panaud O."/>
            <person name="Pangilinan J."/>
            <person name="Paulsen I."/>
            <person name="Piegu B."/>
            <person name="Poliakov A."/>
            <person name="Robbens S."/>
            <person name="Schmutz J."/>
            <person name="Toulza E."/>
            <person name="Wyss T."/>
            <person name="Zelensky A."/>
            <person name="Zhou K."/>
            <person name="Armbrust E.V."/>
            <person name="Bhattacharya D."/>
            <person name="Goodenough U.W."/>
            <person name="Van de Peer Y."/>
            <person name="Grigoriev I.V."/>
        </authorList>
    </citation>
    <scope>NUCLEOTIDE SEQUENCE [LARGE SCALE GENOMIC DNA]</scope>
    <source>
        <strain evidence="2 3">CCMP1545</strain>
    </source>
</reference>
<dbReference type="GeneID" id="9680568"/>
<evidence type="ECO:0000256" key="1">
    <source>
        <dbReference type="SAM" id="MobiDB-lite"/>
    </source>
</evidence>
<evidence type="ECO:0000313" key="3">
    <source>
        <dbReference type="Proteomes" id="UP000001876"/>
    </source>
</evidence>
<accession>C1MHK1</accession>
<evidence type="ECO:0000313" key="2">
    <source>
        <dbReference type="EMBL" id="EEH60759.1"/>
    </source>
</evidence>
<dbReference type="Proteomes" id="UP000001876">
    <property type="component" value="Unassembled WGS sequence"/>
</dbReference>
<keyword evidence="3" id="KW-1185">Reference proteome</keyword>
<sequence>MVHVSLEDDWHILKVRDRARHDTASESPASFRRSTACCVIPDLLTTIILLSRDNTLQADLDTTLSHAQVYYALRKLLRSASPVFHITCDGQVLTDANACWLVKTGSVVKIQPGEAPAHLKAQRGVTVIDKNAPPPGVTSAGAAPPVTITSSTPRRVTPDTGARRLEGGWKPKAKEGADFGATRKSGNGRRNLDRRDAPATTVRVPVAGVHSSLRQELASEDLSAWMRSYKSEEDAFSSSALLAETRYNEVVKSTESLGTPNLVRTREVCRLLEAIVMRFGRFRGITRKLLDDVFHSVFEDPNAPNAEPYFLKHSRVQNQLREQRCKNALLDKEVAGVQANSAKRFAFIQRTLANVFNQSMVSAFRKWRTEVQQISAKKEVLRNMTAKARRTISRKALGHWRVCAVLCRLEKAYVVVKEKTDASEQLREKASERERERDAASHEVDVMKNQMQLLQKKLAETEARAVAAETELAKHKAVDDES</sequence>
<protein>
    <submittedName>
        <fullName evidence="2">Predicted protein</fullName>
    </submittedName>
</protein>
<proteinExistence type="predicted"/>
<name>C1MHK1_MICPC</name>
<feature type="region of interest" description="Disordered" evidence="1">
    <location>
        <begin position="424"/>
        <end position="446"/>
    </location>
</feature>
<gene>
    <name evidence="2" type="ORF">MICPUCDRAFT_50226</name>
</gene>
<feature type="region of interest" description="Disordered" evidence="1">
    <location>
        <begin position="133"/>
        <end position="196"/>
    </location>
</feature>
<organism evidence="3">
    <name type="scientific">Micromonas pusilla (strain CCMP1545)</name>
    <name type="common">Picoplanktonic green alga</name>
    <dbReference type="NCBI Taxonomy" id="564608"/>
    <lineage>
        <taxon>Eukaryota</taxon>
        <taxon>Viridiplantae</taxon>
        <taxon>Chlorophyta</taxon>
        <taxon>Mamiellophyceae</taxon>
        <taxon>Mamiellales</taxon>
        <taxon>Mamiellaceae</taxon>
        <taxon>Micromonas</taxon>
    </lineage>
</organism>
<dbReference type="AlphaFoldDB" id="C1MHK1"/>
<dbReference type="RefSeq" id="XP_003055507.1">
    <property type="nucleotide sequence ID" value="XM_003055461.1"/>
</dbReference>
<dbReference type="KEGG" id="mpp:MICPUCDRAFT_50226"/>